<dbReference type="InterPro" id="IPR015421">
    <property type="entry name" value="PyrdxlP-dep_Trfase_major"/>
</dbReference>
<dbReference type="InterPro" id="IPR004839">
    <property type="entry name" value="Aminotransferase_I/II_large"/>
</dbReference>
<dbReference type="InterPro" id="IPR010961">
    <property type="entry name" value="4pyrrol_synth_NH2levulA_synth"/>
</dbReference>
<dbReference type="Proteomes" id="UP000008820">
    <property type="component" value="Chromosome 3"/>
</dbReference>
<dbReference type="InterPro" id="IPR015118">
    <property type="entry name" value="5aminolev_synth_preseq"/>
</dbReference>
<evidence type="ECO:0000259" key="9">
    <source>
        <dbReference type="Pfam" id="PF09029"/>
    </source>
</evidence>
<keyword evidence="11" id="KW-1185">Reference proteome</keyword>
<feature type="domain" description="Aminotransferase class I/classII large" evidence="8">
    <location>
        <begin position="188"/>
        <end position="531"/>
    </location>
</feature>
<accession>A0A6I8TF95</accession>
<dbReference type="GO" id="GO:0003870">
    <property type="term" value="F:5-aminolevulinate synthase activity"/>
    <property type="evidence" value="ECO:0007669"/>
    <property type="project" value="UniProtKB-EC"/>
</dbReference>
<feature type="domain" description="5-aminolevulinate synthase presequence" evidence="9">
    <location>
        <begin position="24"/>
        <end position="122"/>
    </location>
</feature>
<dbReference type="OrthoDB" id="10263824at2759"/>
<dbReference type="Pfam" id="PF00155">
    <property type="entry name" value="Aminotran_1_2"/>
    <property type="match status" value="1"/>
</dbReference>
<keyword evidence="4 6" id="KW-0663">Pyridoxal phosphate</keyword>
<evidence type="ECO:0000256" key="3">
    <source>
        <dbReference type="ARBA" id="ARBA00022679"/>
    </source>
</evidence>
<dbReference type="UniPathway" id="UPA00251">
    <property type="reaction ID" value="UER00375"/>
</dbReference>
<evidence type="ECO:0000256" key="7">
    <source>
        <dbReference type="SAM" id="MobiDB-lite"/>
    </source>
</evidence>
<dbReference type="PANTHER" id="PTHR13693:SF102">
    <property type="entry name" value="2-AMINO-3-KETOBUTYRATE COENZYME A LIGASE, MITOCHONDRIAL"/>
    <property type="match status" value="1"/>
</dbReference>
<keyword evidence="6" id="KW-0350">Heme biosynthesis</keyword>
<evidence type="ECO:0000256" key="6">
    <source>
        <dbReference type="RuleBase" id="RU910713"/>
    </source>
</evidence>
<keyword evidence="3 6" id="KW-0808">Transferase</keyword>
<reference evidence="10" key="2">
    <citation type="submission" date="2020-05" db="UniProtKB">
        <authorList>
            <consortium name="EnsemblMetazoa"/>
        </authorList>
    </citation>
    <scope>IDENTIFICATION</scope>
    <source>
        <strain evidence="10">LVP_AGWG</strain>
    </source>
</reference>
<evidence type="ECO:0000313" key="10">
    <source>
        <dbReference type="EnsemblMetazoa" id="AAEL007787-PB"/>
    </source>
</evidence>
<evidence type="ECO:0000256" key="1">
    <source>
        <dbReference type="ARBA" id="ARBA00001933"/>
    </source>
</evidence>
<dbReference type="GO" id="GO:0042541">
    <property type="term" value="P:hemoglobin biosynthetic process"/>
    <property type="evidence" value="ECO:0007669"/>
    <property type="project" value="TreeGrafter"/>
</dbReference>
<dbReference type="EnsemblMetazoa" id="AAEL007787-RB">
    <property type="protein sequence ID" value="AAEL007787-PB"/>
    <property type="gene ID" value="AAEL007787"/>
</dbReference>
<keyword evidence="5 6" id="KW-0012">Acyltransferase</keyword>
<evidence type="ECO:0000259" key="8">
    <source>
        <dbReference type="Pfam" id="PF00155"/>
    </source>
</evidence>
<feature type="region of interest" description="Disordered" evidence="7">
    <location>
        <begin position="61"/>
        <end position="106"/>
    </location>
</feature>
<comment type="catalytic activity">
    <reaction evidence="6">
        <text>succinyl-CoA + glycine + H(+) = 5-aminolevulinate + CO2 + CoA</text>
        <dbReference type="Rhea" id="RHEA:12921"/>
        <dbReference type="ChEBI" id="CHEBI:15378"/>
        <dbReference type="ChEBI" id="CHEBI:16526"/>
        <dbReference type="ChEBI" id="CHEBI:57287"/>
        <dbReference type="ChEBI" id="CHEBI:57292"/>
        <dbReference type="ChEBI" id="CHEBI:57305"/>
        <dbReference type="ChEBI" id="CHEBI:356416"/>
        <dbReference type="EC" id="2.3.1.37"/>
    </reaction>
</comment>
<reference evidence="10 11" key="1">
    <citation type="submission" date="2017-06" db="EMBL/GenBank/DDBJ databases">
        <title>Aedes aegypti genome working group (AGWG) sequencing and assembly.</title>
        <authorList>
            <consortium name="Aedes aegypti Genome Working Group (AGWG)"/>
            <person name="Matthews B.J."/>
        </authorList>
    </citation>
    <scope>NUCLEOTIDE SEQUENCE [LARGE SCALE GENOMIC DNA]</scope>
    <source>
        <strain evidence="10 11">LVP_AGWG</strain>
    </source>
</reference>
<evidence type="ECO:0000313" key="11">
    <source>
        <dbReference type="Proteomes" id="UP000008820"/>
    </source>
</evidence>
<dbReference type="EC" id="2.3.1.37" evidence="6"/>
<dbReference type="Pfam" id="PF09029">
    <property type="entry name" value="Preseq_ALAS"/>
    <property type="match status" value="1"/>
</dbReference>
<dbReference type="InParanoid" id="A0A6I8TF95"/>
<comment type="cofactor">
    <cofactor evidence="1 6">
        <name>pyridoxal 5'-phosphate</name>
        <dbReference type="ChEBI" id="CHEBI:597326"/>
    </cofactor>
</comment>
<dbReference type="PANTHER" id="PTHR13693">
    <property type="entry name" value="CLASS II AMINOTRANSFERASE/8-AMINO-7-OXONONANOATE SYNTHASE"/>
    <property type="match status" value="1"/>
</dbReference>
<evidence type="ECO:0000256" key="5">
    <source>
        <dbReference type="ARBA" id="ARBA00023315"/>
    </source>
</evidence>
<comment type="similarity">
    <text evidence="2 6">Belongs to the class-II pyridoxal-phosphate-dependent aminotransferase family.</text>
</comment>
<dbReference type="Gene3D" id="3.90.1150.10">
    <property type="entry name" value="Aspartate Aminotransferase, domain 1"/>
    <property type="match status" value="1"/>
</dbReference>
<name>A0A6I8TF95_AEDAE</name>
<gene>
    <name evidence="10" type="primary">5569629</name>
</gene>
<dbReference type="InterPro" id="IPR015424">
    <property type="entry name" value="PyrdxlP-dep_Trfase"/>
</dbReference>
<dbReference type="FunCoup" id="A0A6I8TF95">
    <property type="interactions" value="692"/>
</dbReference>
<dbReference type="Gene3D" id="3.40.640.10">
    <property type="entry name" value="Type I PLP-dependent aspartate aminotransferase-like (Major domain)"/>
    <property type="match status" value="1"/>
</dbReference>
<feature type="compositionally biased region" description="Polar residues" evidence="7">
    <location>
        <begin position="96"/>
        <end position="105"/>
    </location>
</feature>
<dbReference type="SUPFAM" id="SSF53383">
    <property type="entry name" value="PLP-dependent transferases"/>
    <property type="match status" value="1"/>
</dbReference>
<comment type="pathway">
    <text evidence="6">Porphyrin-containing compound metabolism; protoporphyrin-IX biosynthesis; 5-aminolevulinate from glycine: step 1/1.</text>
</comment>
<feature type="compositionally biased region" description="Low complexity" evidence="7">
    <location>
        <begin position="65"/>
        <end position="78"/>
    </location>
</feature>
<organism evidence="10 11">
    <name type="scientific">Aedes aegypti</name>
    <name type="common">Yellowfever mosquito</name>
    <name type="synonym">Culex aegypti</name>
    <dbReference type="NCBI Taxonomy" id="7159"/>
    <lineage>
        <taxon>Eukaryota</taxon>
        <taxon>Metazoa</taxon>
        <taxon>Ecdysozoa</taxon>
        <taxon>Arthropoda</taxon>
        <taxon>Hexapoda</taxon>
        <taxon>Insecta</taxon>
        <taxon>Pterygota</taxon>
        <taxon>Neoptera</taxon>
        <taxon>Endopterygota</taxon>
        <taxon>Diptera</taxon>
        <taxon>Nematocera</taxon>
        <taxon>Culicoidea</taxon>
        <taxon>Culicidae</taxon>
        <taxon>Culicinae</taxon>
        <taxon>Aedini</taxon>
        <taxon>Aedes</taxon>
        <taxon>Stegomyia</taxon>
    </lineage>
</organism>
<dbReference type="InterPro" id="IPR015422">
    <property type="entry name" value="PyrdxlP-dep_Trfase_small"/>
</dbReference>
<dbReference type="GO" id="GO:0006782">
    <property type="term" value="P:protoporphyrinogen IX biosynthetic process"/>
    <property type="evidence" value="ECO:0007669"/>
    <property type="project" value="UniProtKB-UniRule"/>
</dbReference>
<dbReference type="GO" id="GO:0030170">
    <property type="term" value="F:pyridoxal phosphate binding"/>
    <property type="evidence" value="ECO:0007669"/>
    <property type="project" value="UniProtKB-UniRule"/>
</dbReference>
<evidence type="ECO:0000256" key="4">
    <source>
        <dbReference type="ARBA" id="ARBA00022898"/>
    </source>
</evidence>
<protein>
    <recommendedName>
        <fullName evidence="6">5-aminolevulinate synthase</fullName>
        <ecNumber evidence="6">2.3.1.37</ecNumber>
    </recommendedName>
    <alternativeName>
        <fullName evidence="6">5-aminolevulinic acid synthase</fullName>
    </alternativeName>
    <alternativeName>
        <fullName evidence="6">Delta-ALA synthase</fullName>
    </alternativeName>
    <alternativeName>
        <fullName evidence="6">Delta-aminolevulinate synthase</fullName>
    </alternativeName>
</protein>
<dbReference type="GO" id="GO:0048821">
    <property type="term" value="P:erythrocyte development"/>
    <property type="evidence" value="ECO:0007669"/>
    <property type="project" value="TreeGrafter"/>
</dbReference>
<proteinExistence type="inferred from homology"/>
<dbReference type="GO" id="GO:0005759">
    <property type="term" value="C:mitochondrial matrix"/>
    <property type="evidence" value="ECO:0007669"/>
    <property type="project" value="InterPro"/>
</dbReference>
<evidence type="ECO:0000256" key="2">
    <source>
        <dbReference type="ARBA" id="ARBA00008392"/>
    </source>
</evidence>
<sequence length="592" mass="64791">MNKLVNFISPNLFRSVSSIKKMPCPFLTRLSTSYVRNYAPALLKTYGSQCPVVARTISSLQNPPAGTGADAAGAGSVATKKKEPVATPKQPEVKTPSRNLSSLQQPKAKEEAKKCPFLSSAAPHVKELGAESVDVPATRPFQYEEFFHEQIMRKKKDHSYRVFKKVNRLAEAGKFPKALEYSWGERPITVWCSNDYLGMSCHPEVKKAVANALETYGAGAGGTRNISGNSLNHENLESRLAQLHEKEGALLFTSCFVANDSTLFTLAKALPGCHIFSDAGNHASMIQGIKNSGVPKHIFRHNDPAHLRELLSKVDKSLPKIVAFETVHSMTGAICPLEELCDVAHEFGALTFVDEVHAVGLYGDHGAGVGEREGLLHKMDIISGTLGKAFGNVGGYIASTSLLIDMVRSYAAGFIFTTSLPPTVLCGALKAVNILASDEGRELRTRHQENVRYLRGLLQREGFPVEHTPSHIIPVKIGNPAQCTELSDLMIKRFGHYIQAINYPTVARGEEKLRLAPTPHHTKEMMDILVRDMKIVWKDLGMPLNGSACTAECTFCRKPLLFDRFESRTKASCAAEINCQIPNCPQIAAIAN</sequence>
<dbReference type="NCBIfam" id="TIGR01821">
    <property type="entry name" value="5aminolev_synth"/>
    <property type="match status" value="1"/>
</dbReference>
<dbReference type="AlphaFoldDB" id="A0A6I8TF95"/>
<dbReference type="FunFam" id="3.40.640.10:FF:000006">
    <property type="entry name" value="5-aminolevulinate synthase, mitochondrial"/>
    <property type="match status" value="1"/>
</dbReference>
<dbReference type="InterPro" id="IPR050087">
    <property type="entry name" value="AON_synthase_class-II"/>
</dbReference>
<dbReference type="CDD" id="cd06454">
    <property type="entry name" value="KBL_like"/>
    <property type="match status" value="1"/>
</dbReference>